<dbReference type="HAMAP" id="MF_00974">
    <property type="entry name" value="DNA_primase_DnaG"/>
    <property type="match status" value="1"/>
</dbReference>
<dbReference type="GO" id="GO:0003677">
    <property type="term" value="F:DNA binding"/>
    <property type="evidence" value="ECO:0007669"/>
    <property type="project" value="UniProtKB-KW"/>
</dbReference>
<dbReference type="GO" id="GO:1990077">
    <property type="term" value="C:primosome complex"/>
    <property type="evidence" value="ECO:0007669"/>
    <property type="project" value="UniProtKB-KW"/>
</dbReference>
<keyword evidence="1 12" id="KW-0240">DNA-directed RNA polymerase</keyword>
<organism evidence="16 17">
    <name type="scientific">Paenisporosarcina cavernae</name>
    <dbReference type="NCBI Taxonomy" id="2320858"/>
    <lineage>
        <taxon>Bacteria</taxon>
        <taxon>Bacillati</taxon>
        <taxon>Bacillota</taxon>
        <taxon>Bacilli</taxon>
        <taxon>Bacillales</taxon>
        <taxon>Caryophanaceae</taxon>
        <taxon>Paenisporosarcina</taxon>
    </lineage>
</organism>
<evidence type="ECO:0000256" key="11">
    <source>
        <dbReference type="ARBA" id="ARBA00023163"/>
    </source>
</evidence>
<dbReference type="FunFam" id="3.90.580.10:FF:000001">
    <property type="entry name" value="DNA primase"/>
    <property type="match status" value="1"/>
</dbReference>
<feature type="zinc finger region" description="CHC2-type" evidence="12 14">
    <location>
        <begin position="39"/>
        <end position="63"/>
    </location>
</feature>
<dbReference type="InterPro" id="IPR050219">
    <property type="entry name" value="DnaG_primase"/>
</dbReference>
<comment type="subunit">
    <text evidence="12">Monomer. Interacts with DnaB.</text>
</comment>
<evidence type="ECO:0000256" key="6">
    <source>
        <dbReference type="ARBA" id="ARBA00022723"/>
    </source>
</evidence>
<evidence type="ECO:0000256" key="9">
    <source>
        <dbReference type="ARBA" id="ARBA00022842"/>
    </source>
</evidence>
<evidence type="ECO:0000256" key="1">
    <source>
        <dbReference type="ARBA" id="ARBA00022478"/>
    </source>
</evidence>
<comment type="cofactor">
    <cofactor evidence="12 13 14">
        <name>Zn(2+)</name>
        <dbReference type="ChEBI" id="CHEBI:29105"/>
    </cofactor>
    <text evidence="12 13 14">Binds 1 zinc ion per monomer.</text>
</comment>
<dbReference type="Gene3D" id="3.40.1360.10">
    <property type="match status" value="1"/>
</dbReference>
<dbReference type="Pfam" id="PF08275">
    <property type="entry name" value="DNAG_N"/>
    <property type="match status" value="1"/>
</dbReference>
<keyword evidence="9" id="KW-0460">Magnesium</keyword>
<keyword evidence="4 12" id="KW-0548">Nucleotidyltransferase</keyword>
<keyword evidence="8 12" id="KW-0862">Zinc</keyword>
<evidence type="ECO:0000256" key="8">
    <source>
        <dbReference type="ARBA" id="ARBA00022833"/>
    </source>
</evidence>
<accession>A0A385YS35</accession>
<dbReference type="InterPro" id="IPR002694">
    <property type="entry name" value="Znf_CHC2"/>
</dbReference>
<dbReference type="Pfam" id="PF10410">
    <property type="entry name" value="DnaB_bind"/>
    <property type="match status" value="1"/>
</dbReference>
<dbReference type="AlphaFoldDB" id="A0A385YS35"/>
<dbReference type="PIRSF" id="PIRSF002811">
    <property type="entry name" value="DnaG"/>
    <property type="match status" value="1"/>
</dbReference>
<evidence type="ECO:0000313" key="16">
    <source>
        <dbReference type="EMBL" id="AYC29605.1"/>
    </source>
</evidence>
<dbReference type="SMART" id="SM00493">
    <property type="entry name" value="TOPRIM"/>
    <property type="match status" value="1"/>
</dbReference>
<comment type="similarity">
    <text evidence="12 13">Belongs to the DnaG primase family.</text>
</comment>
<dbReference type="InterPro" id="IPR016136">
    <property type="entry name" value="DNA_helicase_N/primase_C"/>
</dbReference>
<dbReference type="GO" id="GO:0008270">
    <property type="term" value="F:zinc ion binding"/>
    <property type="evidence" value="ECO:0007669"/>
    <property type="project" value="UniProtKB-UniRule"/>
</dbReference>
<reference evidence="17" key="1">
    <citation type="submission" date="2018-09" db="EMBL/GenBank/DDBJ databases">
        <authorList>
            <person name="Zhu H."/>
        </authorList>
    </citation>
    <scope>NUCLEOTIDE SEQUENCE [LARGE SCALE GENOMIC DNA]</scope>
    <source>
        <strain evidence="17">K2R23-3</strain>
    </source>
</reference>
<dbReference type="RefSeq" id="WP_119883344.1">
    <property type="nucleotide sequence ID" value="NZ_CP032418.1"/>
</dbReference>
<evidence type="ECO:0000256" key="13">
    <source>
        <dbReference type="PIRNR" id="PIRNR002811"/>
    </source>
</evidence>
<dbReference type="EMBL" id="CP032418">
    <property type="protein sequence ID" value="AYC29605.1"/>
    <property type="molecule type" value="Genomic_DNA"/>
</dbReference>
<dbReference type="InterPro" id="IPR034151">
    <property type="entry name" value="TOPRIM_DnaG_bac"/>
</dbReference>
<evidence type="ECO:0000256" key="7">
    <source>
        <dbReference type="ARBA" id="ARBA00022771"/>
    </source>
</evidence>
<sequence length="604" mass="69055">MIKIPEETIEQIRSSVDVVDVVSAYVQLTKKGRNWFGLCPFHGEKSPSFSVSQEKQIFHCFGCGAGGNAITFIMDIEHIGFQEAIGKLAKQVGIELDIEEESVTTGSARRSDEEQQMIDAHQFAMDYFHHLLINTEEGESAYRYLEERGFSRELMEEYSIGWSLPNWDALVNLLLQKGYDLENLSKSGLVIQKEGAKEYFDRFRGRIMFPIKDEFGNVVGFSGRIIDANETEAKYLNSPESPIFHKSELLYHLDKARASIRKKQQVIVMEGFMDVLAAAKTGVYHCVATMGTSLTSSHIRKLRMLTNRVLICYDGDQAGMQAAVKASKMLQLEKLKTEVILLPDNMDPDDYVQANGANAFQDLLSSKGYAFLAFQMLASKKNKNFQFENDLLQYVHEVLELLATFANPLEKELYVKQLSNEVNLSVENLSRQLVKVERGMKQTTATHQQESMEIVVKSTPKQSAIHRAEKNLLSHLLEDEDLVSRLHDEIGIPLFIHDQYNSLYLQLIGFLDKYRQLDIQRFIEVIQDAELRKLVLDASLLEKDPEHVREEIEDSLRQIRKHKIFLLIEQKMYESKEAEKANDIGIALKLAREVIELKRSLDTI</sequence>
<comment type="domain">
    <text evidence="12">Contains an N-terminal zinc-binding domain, a central core domain that contains the primase activity, and a C-terminal DnaB-binding domain.</text>
</comment>
<dbReference type="Gene3D" id="6.10.140.360">
    <property type="match status" value="1"/>
</dbReference>
<dbReference type="InterPro" id="IPR006295">
    <property type="entry name" value="DNA_primase_DnaG"/>
</dbReference>
<dbReference type="KEGG" id="paek:D3873_06790"/>
<dbReference type="InterPro" id="IPR019475">
    <property type="entry name" value="DNA_primase_DnaB-bd"/>
</dbReference>
<gene>
    <name evidence="12" type="primary">dnaG</name>
    <name evidence="16" type="ORF">D3873_06790</name>
</gene>
<evidence type="ECO:0000256" key="12">
    <source>
        <dbReference type="HAMAP-Rule" id="MF_00974"/>
    </source>
</evidence>
<dbReference type="InterPro" id="IPR013264">
    <property type="entry name" value="DNAG_N"/>
</dbReference>
<name>A0A385YS35_9BACL</name>
<dbReference type="InterPro" id="IPR006171">
    <property type="entry name" value="TOPRIM_dom"/>
</dbReference>
<keyword evidence="3 12" id="KW-0808">Transferase</keyword>
<evidence type="ECO:0000259" key="15">
    <source>
        <dbReference type="PROSITE" id="PS50880"/>
    </source>
</evidence>
<dbReference type="GO" id="GO:0003899">
    <property type="term" value="F:DNA-directed RNA polymerase activity"/>
    <property type="evidence" value="ECO:0007669"/>
    <property type="project" value="UniProtKB-UniRule"/>
</dbReference>
<evidence type="ECO:0000256" key="10">
    <source>
        <dbReference type="ARBA" id="ARBA00023125"/>
    </source>
</evidence>
<evidence type="ECO:0000256" key="3">
    <source>
        <dbReference type="ARBA" id="ARBA00022679"/>
    </source>
</evidence>
<dbReference type="Gene3D" id="3.90.580.10">
    <property type="entry name" value="Zinc finger, CHC2-type domain"/>
    <property type="match status" value="1"/>
</dbReference>
<evidence type="ECO:0000256" key="2">
    <source>
        <dbReference type="ARBA" id="ARBA00022515"/>
    </source>
</evidence>
<dbReference type="PROSITE" id="PS50880">
    <property type="entry name" value="TOPRIM"/>
    <property type="match status" value="1"/>
</dbReference>
<dbReference type="Proteomes" id="UP000265725">
    <property type="component" value="Chromosome"/>
</dbReference>
<dbReference type="Gene3D" id="1.10.860.10">
    <property type="entry name" value="DNAb Helicase, Chain A"/>
    <property type="match status" value="1"/>
</dbReference>
<dbReference type="PANTHER" id="PTHR30313:SF2">
    <property type="entry name" value="DNA PRIMASE"/>
    <property type="match status" value="1"/>
</dbReference>
<dbReference type="Gene3D" id="3.90.980.10">
    <property type="entry name" value="DNA primase, catalytic core, N-terminal domain"/>
    <property type="match status" value="1"/>
</dbReference>
<keyword evidence="5 12" id="KW-0235">DNA replication</keyword>
<protein>
    <recommendedName>
        <fullName evidence="12 13">DNA primase</fullName>
        <ecNumber evidence="12">2.7.7.101</ecNumber>
    </recommendedName>
</protein>
<comment type="catalytic activity">
    <reaction evidence="12">
        <text>ssDNA + n NTP = ssDNA/pppN(pN)n-1 hybrid + (n-1) diphosphate.</text>
        <dbReference type="EC" id="2.7.7.101"/>
    </reaction>
</comment>
<dbReference type="InterPro" id="IPR037068">
    <property type="entry name" value="DNA_primase_core_N_sf"/>
</dbReference>
<evidence type="ECO:0000256" key="5">
    <source>
        <dbReference type="ARBA" id="ARBA00022705"/>
    </source>
</evidence>
<dbReference type="GO" id="GO:0005737">
    <property type="term" value="C:cytoplasm"/>
    <property type="evidence" value="ECO:0007669"/>
    <property type="project" value="TreeGrafter"/>
</dbReference>
<dbReference type="GO" id="GO:0000428">
    <property type="term" value="C:DNA-directed RNA polymerase complex"/>
    <property type="evidence" value="ECO:0007669"/>
    <property type="project" value="UniProtKB-KW"/>
</dbReference>
<evidence type="ECO:0000256" key="14">
    <source>
        <dbReference type="PIRSR" id="PIRSR002811-1"/>
    </source>
</evidence>
<keyword evidence="10 12" id="KW-0238">DNA-binding</keyword>
<dbReference type="FunFam" id="3.90.980.10:FF:000001">
    <property type="entry name" value="DNA primase"/>
    <property type="match status" value="1"/>
</dbReference>
<evidence type="ECO:0000313" key="17">
    <source>
        <dbReference type="Proteomes" id="UP000265725"/>
    </source>
</evidence>
<keyword evidence="6 12" id="KW-0479">Metal-binding</keyword>
<dbReference type="SUPFAM" id="SSF56731">
    <property type="entry name" value="DNA primase core"/>
    <property type="match status" value="1"/>
</dbReference>
<dbReference type="NCBIfam" id="TIGR01391">
    <property type="entry name" value="dnaG"/>
    <property type="match status" value="1"/>
</dbReference>
<dbReference type="InterPro" id="IPR030846">
    <property type="entry name" value="DnaG_bac"/>
</dbReference>
<proteinExistence type="inferred from homology"/>
<feature type="domain" description="Toprim" evidence="15">
    <location>
        <begin position="264"/>
        <end position="345"/>
    </location>
</feature>
<evidence type="ECO:0000256" key="4">
    <source>
        <dbReference type="ARBA" id="ARBA00022695"/>
    </source>
</evidence>
<dbReference type="Pfam" id="PF01807">
    <property type="entry name" value="Zn_ribbon_DnaG"/>
    <property type="match status" value="1"/>
</dbReference>
<dbReference type="Pfam" id="PF13155">
    <property type="entry name" value="Toprim_2"/>
    <property type="match status" value="1"/>
</dbReference>
<keyword evidence="11 12" id="KW-0804">Transcription</keyword>
<dbReference type="PANTHER" id="PTHR30313">
    <property type="entry name" value="DNA PRIMASE"/>
    <property type="match status" value="1"/>
</dbReference>
<keyword evidence="7 12" id="KW-0863">Zinc-finger</keyword>
<dbReference type="OrthoDB" id="9803773at2"/>
<dbReference type="SUPFAM" id="SSF57783">
    <property type="entry name" value="Zinc beta-ribbon"/>
    <property type="match status" value="1"/>
</dbReference>
<dbReference type="SMART" id="SM00400">
    <property type="entry name" value="ZnF_CHCC"/>
    <property type="match status" value="1"/>
</dbReference>
<keyword evidence="17" id="KW-1185">Reference proteome</keyword>
<dbReference type="InterPro" id="IPR036977">
    <property type="entry name" value="DNA_primase_Znf_CHC2"/>
</dbReference>
<dbReference type="CDD" id="cd03364">
    <property type="entry name" value="TOPRIM_DnaG_primases"/>
    <property type="match status" value="1"/>
</dbReference>
<comment type="function">
    <text evidence="12 13">RNA polymerase that catalyzes the synthesis of short RNA molecules used as primers for DNA polymerase during DNA replication.</text>
</comment>
<dbReference type="GO" id="GO:0006269">
    <property type="term" value="P:DNA replication, synthesis of primer"/>
    <property type="evidence" value="ECO:0007669"/>
    <property type="project" value="UniProtKB-UniRule"/>
</dbReference>
<dbReference type="EC" id="2.7.7.101" evidence="12"/>
<keyword evidence="2 12" id="KW-0639">Primosome</keyword>